<comment type="catalytic activity">
    <reaction evidence="4">
        <text>NAD(+) + H2O = ADP-D-ribose + nicotinamide + H(+)</text>
        <dbReference type="Rhea" id="RHEA:16301"/>
        <dbReference type="ChEBI" id="CHEBI:15377"/>
        <dbReference type="ChEBI" id="CHEBI:15378"/>
        <dbReference type="ChEBI" id="CHEBI:17154"/>
        <dbReference type="ChEBI" id="CHEBI:57540"/>
        <dbReference type="ChEBI" id="CHEBI:57967"/>
        <dbReference type="EC" id="3.2.2.6"/>
    </reaction>
    <physiologicalReaction direction="left-to-right" evidence="4">
        <dbReference type="Rhea" id="RHEA:16302"/>
    </physiologicalReaction>
</comment>
<sequence>MRGITYIGAISIPYILYKYISDATRRRDPRRTETLHPPDAASPSSSSNPQDNYDVFLSFRGETGKTFTSHLYKALDEKGIFKFLDVKRLERGEDISPGLDKAIEGSRCAVVVVSGNYASSRWCMDELVQILKCRKDSKIKQIEFRDDEEKVESWSDALRQLAKIAGHHLDDG</sequence>
<feature type="domain" description="TIR" evidence="6">
    <location>
        <begin position="51"/>
        <end position="172"/>
    </location>
</feature>
<dbReference type="PANTHER" id="PTHR32009:SF39">
    <property type="entry name" value="TIR DOMAIN-CONTAINING PROTEIN"/>
    <property type="match status" value="1"/>
</dbReference>
<comment type="caution">
    <text evidence="7">The sequence shown here is derived from an EMBL/GenBank/DDBJ whole genome shotgun (WGS) entry which is preliminary data.</text>
</comment>
<dbReference type="Gene3D" id="3.40.50.10140">
    <property type="entry name" value="Toll/interleukin-1 receptor homology (TIR) domain"/>
    <property type="match status" value="1"/>
</dbReference>
<evidence type="ECO:0000256" key="2">
    <source>
        <dbReference type="ARBA" id="ARBA00022801"/>
    </source>
</evidence>
<dbReference type="SUPFAM" id="SSF52200">
    <property type="entry name" value="Toll/Interleukin receptor TIR domain"/>
    <property type="match status" value="1"/>
</dbReference>
<evidence type="ECO:0000256" key="4">
    <source>
        <dbReference type="ARBA" id="ARBA00047304"/>
    </source>
</evidence>
<evidence type="ECO:0000256" key="1">
    <source>
        <dbReference type="ARBA" id="ARBA00011982"/>
    </source>
</evidence>
<dbReference type="GO" id="GO:0061809">
    <property type="term" value="F:NAD+ nucleosidase activity, cyclic ADP-ribose generating"/>
    <property type="evidence" value="ECO:0007669"/>
    <property type="project" value="UniProtKB-EC"/>
</dbReference>
<name>A0A8K0HQB1_9ROSA</name>
<dbReference type="Pfam" id="PF01582">
    <property type="entry name" value="TIR"/>
    <property type="match status" value="1"/>
</dbReference>
<protein>
    <recommendedName>
        <fullName evidence="1">ADP-ribosyl cyclase/cyclic ADP-ribose hydrolase</fullName>
        <ecNumber evidence="1">3.2.2.6</ecNumber>
    </recommendedName>
</protein>
<keyword evidence="2" id="KW-0378">Hydrolase</keyword>
<keyword evidence="8" id="KW-1185">Reference proteome</keyword>
<dbReference type="GO" id="GO:0007165">
    <property type="term" value="P:signal transduction"/>
    <property type="evidence" value="ECO:0007669"/>
    <property type="project" value="InterPro"/>
</dbReference>
<dbReference type="EMBL" id="VOIH02000001">
    <property type="protein sequence ID" value="KAF3456183.1"/>
    <property type="molecule type" value="Genomic_DNA"/>
</dbReference>
<keyword evidence="3" id="KW-0520">NAD</keyword>
<organism evidence="7 8">
    <name type="scientific">Rhamnella rubrinervis</name>
    <dbReference type="NCBI Taxonomy" id="2594499"/>
    <lineage>
        <taxon>Eukaryota</taxon>
        <taxon>Viridiplantae</taxon>
        <taxon>Streptophyta</taxon>
        <taxon>Embryophyta</taxon>
        <taxon>Tracheophyta</taxon>
        <taxon>Spermatophyta</taxon>
        <taxon>Magnoliopsida</taxon>
        <taxon>eudicotyledons</taxon>
        <taxon>Gunneridae</taxon>
        <taxon>Pentapetalae</taxon>
        <taxon>rosids</taxon>
        <taxon>fabids</taxon>
        <taxon>Rosales</taxon>
        <taxon>Rhamnaceae</taxon>
        <taxon>rhamnoid group</taxon>
        <taxon>Rhamneae</taxon>
        <taxon>Rhamnella</taxon>
    </lineage>
</organism>
<feature type="region of interest" description="Disordered" evidence="5">
    <location>
        <begin position="28"/>
        <end position="51"/>
    </location>
</feature>
<evidence type="ECO:0000256" key="3">
    <source>
        <dbReference type="ARBA" id="ARBA00023027"/>
    </source>
</evidence>
<dbReference type="EC" id="3.2.2.6" evidence="1"/>
<feature type="compositionally biased region" description="Low complexity" evidence="5">
    <location>
        <begin position="37"/>
        <end position="51"/>
    </location>
</feature>
<evidence type="ECO:0000313" key="8">
    <source>
        <dbReference type="Proteomes" id="UP000796880"/>
    </source>
</evidence>
<dbReference type="InterPro" id="IPR035897">
    <property type="entry name" value="Toll_tir_struct_dom_sf"/>
</dbReference>
<dbReference type="OrthoDB" id="1678688at2759"/>
<gene>
    <name evidence="7" type="ORF">FNV43_RR00833</name>
</gene>
<dbReference type="PANTHER" id="PTHR32009">
    <property type="entry name" value="TMV RESISTANCE PROTEIN N-LIKE"/>
    <property type="match status" value="1"/>
</dbReference>
<dbReference type="SMART" id="SM00255">
    <property type="entry name" value="TIR"/>
    <property type="match status" value="1"/>
</dbReference>
<dbReference type="InterPro" id="IPR000157">
    <property type="entry name" value="TIR_dom"/>
</dbReference>
<evidence type="ECO:0000256" key="5">
    <source>
        <dbReference type="SAM" id="MobiDB-lite"/>
    </source>
</evidence>
<dbReference type="Proteomes" id="UP000796880">
    <property type="component" value="Unassembled WGS sequence"/>
</dbReference>
<dbReference type="AlphaFoldDB" id="A0A8K0HQB1"/>
<accession>A0A8K0HQB1</accession>
<evidence type="ECO:0000313" key="7">
    <source>
        <dbReference type="EMBL" id="KAF3456183.1"/>
    </source>
</evidence>
<dbReference type="PROSITE" id="PS50104">
    <property type="entry name" value="TIR"/>
    <property type="match status" value="1"/>
</dbReference>
<proteinExistence type="predicted"/>
<reference evidence="7" key="1">
    <citation type="submission" date="2020-03" db="EMBL/GenBank/DDBJ databases">
        <title>A high-quality chromosome-level genome assembly of a woody plant with both climbing and erect habits, Rhamnella rubrinervis.</title>
        <authorList>
            <person name="Lu Z."/>
            <person name="Yang Y."/>
            <person name="Zhu X."/>
            <person name="Sun Y."/>
        </authorList>
    </citation>
    <scope>NUCLEOTIDE SEQUENCE</scope>
    <source>
        <strain evidence="7">BYM</strain>
        <tissue evidence="7">Leaf</tissue>
    </source>
</reference>
<evidence type="ECO:0000259" key="6">
    <source>
        <dbReference type="PROSITE" id="PS50104"/>
    </source>
</evidence>